<dbReference type="InterPro" id="IPR013825">
    <property type="entry name" value="Topo_IA_cen_sub2"/>
</dbReference>
<evidence type="ECO:0000256" key="5">
    <source>
        <dbReference type="ARBA" id="ARBA00022833"/>
    </source>
</evidence>
<feature type="site" description="Interaction with DNA" evidence="10">
    <location>
        <position position="142"/>
    </location>
</feature>
<evidence type="ECO:0000256" key="10">
    <source>
        <dbReference type="HAMAP-Rule" id="MF_00952"/>
    </source>
</evidence>
<feature type="site" description="Interaction with DNA" evidence="10">
    <location>
        <position position="146"/>
    </location>
</feature>
<dbReference type="Gene3D" id="2.70.20.10">
    <property type="entry name" value="Topoisomerase I, domain 3"/>
    <property type="match status" value="1"/>
</dbReference>
<evidence type="ECO:0000259" key="11">
    <source>
        <dbReference type="PROSITE" id="PS50880"/>
    </source>
</evidence>
<dbReference type="AlphaFoldDB" id="A0A1E7QJ02"/>
<dbReference type="Pfam" id="PF01751">
    <property type="entry name" value="Toprim"/>
    <property type="match status" value="1"/>
</dbReference>
<reference evidence="13 14" key="1">
    <citation type="submission" date="2016-09" db="EMBL/GenBank/DDBJ databases">
        <title>Genomic evidence for plant-parasitic nematodes as the earliest Wolbachia hosts.</title>
        <authorList>
            <person name="Brown A.M."/>
            <person name="Wasala S.K."/>
            <person name="Howe D.K."/>
            <person name="Peetz A.B."/>
            <person name="Zasada I.A."/>
            <person name="Denver D.R."/>
        </authorList>
    </citation>
    <scope>NUCLEOTIDE SEQUENCE [LARGE SCALE GENOMIC DNA]</scope>
    <source>
        <strain evidence="14">wPpe</strain>
    </source>
</reference>
<dbReference type="InterPro" id="IPR023405">
    <property type="entry name" value="Topo_IA_core_domain"/>
</dbReference>
<feature type="site" description="Interaction with DNA" evidence="10">
    <location>
        <position position="143"/>
    </location>
</feature>
<feature type="site" description="Interaction with DNA" evidence="10">
    <location>
        <position position="496"/>
    </location>
</feature>
<dbReference type="InterPro" id="IPR000380">
    <property type="entry name" value="Topo_IA"/>
</dbReference>
<comment type="caution">
    <text evidence="10">Lacks conserved residue(s) required for the propagation of feature annotation.</text>
</comment>
<dbReference type="Gene3D" id="1.10.290.10">
    <property type="entry name" value="Topoisomerase I, domain 4"/>
    <property type="match status" value="1"/>
</dbReference>
<dbReference type="Pfam" id="PF01131">
    <property type="entry name" value="Topoisom_bac"/>
    <property type="match status" value="1"/>
</dbReference>
<dbReference type="NCBIfam" id="TIGR01051">
    <property type="entry name" value="topA_bact"/>
    <property type="match status" value="1"/>
</dbReference>
<feature type="domain" description="Toprim" evidence="11">
    <location>
        <begin position="1"/>
        <end position="116"/>
    </location>
</feature>
<dbReference type="Gene3D" id="1.10.460.10">
    <property type="entry name" value="Topoisomerase I, domain 2"/>
    <property type="match status" value="1"/>
</dbReference>
<evidence type="ECO:0000256" key="7">
    <source>
        <dbReference type="ARBA" id="ARBA00023029"/>
    </source>
</evidence>
<dbReference type="EMBL" id="MJMG01000010">
    <property type="protein sequence ID" value="OEY86448.1"/>
    <property type="molecule type" value="Genomic_DNA"/>
</dbReference>
<dbReference type="SUPFAM" id="SSF57783">
    <property type="entry name" value="Zinc beta-ribbon"/>
    <property type="match status" value="1"/>
</dbReference>
<dbReference type="Pfam" id="PF01396">
    <property type="entry name" value="Zn_ribbon_Top1"/>
    <property type="match status" value="1"/>
</dbReference>
<dbReference type="InterPro" id="IPR023406">
    <property type="entry name" value="Topo_IA_AS"/>
</dbReference>
<dbReference type="CDD" id="cd03363">
    <property type="entry name" value="TOPRIM_TopoIA_TopoI"/>
    <property type="match status" value="1"/>
</dbReference>
<organism evidence="13 14">
    <name type="scientific">Wolbachia pipientis</name>
    <dbReference type="NCBI Taxonomy" id="955"/>
    <lineage>
        <taxon>Bacteria</taxon>
        <taxon>Pseudomonadati</taxon>
        <taxon>Pseudomonadota</taxon>
        <taxon>Alphaproteobacteria</taxon>
        <taxon>Rickettsiales</taxon>
        <taxon>Anaplasmataceae</taxon>
        <taxon>Wolbachieae</taxon>
        <taxon>Wolbachia</taxon>
    </lineage>
</organism>
<keyword evidence="14" id="KW-1185">Reference proteome</keyword>
<evidence type="ECO:0000259" key="12">
    <source>
        <dbReference type="PROSITE" id="PS52039"/>
    </source>
</evidence>
<dbReference type="SMART" id="SM00437">
    <property type="entry name" value="TOP1Ac"/>
    <property type="match status" value="1"/>
</dbReference>
<evidence type="ECO:0000256" key="8">
    <source>
        <dbReference type="ARBA" id="ARBA00023125"/>
    </source>
</evidence>
<dbReference type="SUPFAM" id="SSF56712">
    <property type="entry name" value="Prokaryotic type I DNA topoisomerase"/>
    <property type="match status" value="1"/>
</dbReference>
<comment type="caution">
    <text evidence="13">The sequence shown here is derived from an EMBL/GenBank/DDBJ whole genome shotgun (WGS) entry which is preliminary data.</text>
</comment>
<dbReference type="SMART" id="SM00493">
    <property type="entry name" value="TOPRIM"/>
    <property type="match status" value="1"/>
</dbReference>
<dbReference type="PROSITE" id="PS52039">
    <property type="entry name" value="TOPO_IA_2"/>
    <property type="match status" value="1"/>
</dbReference>
<accession>A0A1E7QJ02</accession>
<feature type="site" description="Interaction with DNA" evidence="10">
    <location>
        <position position="158"/>
    </location>
</feature>
<dbReference type="Proteomes" id="UP000175679">
    <property type="component" value="Unassembled WGS sequence"/>
</dbReference>
<evidence type="ECO:0000256" key="9">
    <source>
        <dbReference type="ARBA" id="ARBA00023235"/>
    </source>
</evidence>
<evidence type="ECO:0000313" key="13">
    <source>
        <dbReference type="EMBL" id="OEY86448.1"/>
    </source>
</evidence>
<keyword evidence="3" id="KW-0479">Metal-binding</keyword>
<sequence length="804" mass="91498">MALLVVESPAKAKTINKYLDNKFKVVASFGHVRDLPAKNGSVDPNNDFAIKYVVIEKAEKYIKELVKAANKESDIYLATDPDREGEAIAWHVVEILKEKKIINNESNIYRIVFNEITKNAVKEAIKNPRKINMDLVNAQQARRALDYLVGFTLSPVLWKKLPGSKSAGRVQSVALRLICEREFEIKKFLQQEYWSINTELQNNKNETFFASLSHYQNKKLEKFDINNEENAKALVEQVKSREYKINSVESKQVKRNPLPPFITSSLQQDAVNRLHFSVKNVMRIAQNLYEGINLGGETVGLITYMRTDGFYIADEAISAIRKSIKTLYGEKYLPQSPRQHVKKVKNAQEAHEAIRPTSINRTPSSIAEYLTQEQLKLYELIWKRTIASQMESALLNQVSIEIGSYDQQITLRASGSSILFDGFYKVYRDNAESEESNLLPLMQEGETCKLITVIPKQHFTQPPPRYSEASIVKKMEEIGIGRPSTYSVIISVLQDRDYVTLDSKRFIPSNRGKIVTIFLKKFFSHYVEYDFTAHMEEELDLISNGNAYWKEVLGRFWLPFSDNADSVKQMQYDEIVNGMQDLIINYFCASGDTEQECPDCSSGRLKLNIGRGDVFFGCSNYPDCQYTREVVNNSKSLGVDITTGQEVLVKKGPYGFYLQFSDNISNKKKAVAIPKDINVDNIDLNMAIELGSLPKVIGKHPDTEKEIKVGLGRFGYYIFYENRYFSLKKAYKEVLNLQLSEALQIIASNAHKSLGFDSQGEEVLICNGKYGYYIKCGKITVALGKNNDGDIDLEKAIEFIKAVR</sequence>
<dbReference type="GO" id="GO:0006265">
    <property type="term" value="P:DNA topological change"/>
    <property type="evidence" value="ECO:0007669"/>
    <property type="project" value="UniProtKB-UniRule"/>
</dbReference>
<comment type="similarity">
    <text evidence="2 10">Belongs to the type IA topoisomerase family.</text>
</comment>
<dbReference type="InterPro" id="IPR013497">
    <property type="entry name" value="Topo_IA_cen"/>
</dbReference>
<proteinExistence type="inferred from homology"/>
<dbReference type="OrthoDB" id="9804262at2"/>
<dbReference type="InterPro" id="IPR013824">
    <property type="entry name" value="Topo_IA_cen_sub1"/>
</dbReference>
<feature type="domain" description="Topo IA-type catalytic" evidence="12">
    <location>
        <begin position="132"/>
        <end position="564"/>
    </location>
</feature>
<dbReference type="InterPro" id="IPR034149">
    <property type="entry name" value="TOPRIM_TopoI"/>
</dbReference>
<dbReference type="InterPro" id="IPR003602">
    <property type="entry name" value="Topo_IA_DNA-bd_dom"/>
</dbReference>
<evidence type="ECO:0000256" key="6">
    <source>
        <dbReference type="ARBA" id="ARBA00022842"/>
    </source>
</evidence>
<dbReference type="PROSITE" id="PS00396">
    <property type="entry name" value="TOPO_IA_1"/>
    <property type="match status" value="1"/>
</dbReference>
<dbReference type="CDD" id="cd00186">
    <property type="entry name" value="TOP1Ac"/>
    <property type="match status" value="1"/>
</dbReference>
<dbReference type="GO" id="GO:0005694">
    <property type="term" value="C:chromosome"/>
    <property type="evidence" value="ECO:0007669"/>
    <property type="project" value="InterPro"/>
</dbReference>
<dbReference type="InterPro" id="IPR013498">
    <property type="entry name" value="Topo_IA_Znf"/>
</dbReference>
<keyword evidence="5" id="KW-0862">Zinc</keyword>
<gene>
    <name evidence="10" type="primary">topA</name>
    <name evidence="13" type="ORF">BIY23_03985</name>
</gene>
<dbReference type="GO" id="GO:0008270">
    <property type="term" value="F:zinc ion binding"/>
    <property type="evidence" value="ECO:0007669"/>
    <property type="project" value="UniProtKB-KW"/>
</dbReference>
<keyword evidence="7 10" id="KW-0799">Topoisomerase</keyword>
<dbReference type="InterPro" id="IPR013826">
    <property type="entry name" value="Topo_IA_cen_sub3"/>
</dbReference>
<dbReference type="EC" id="5.6.2.1" evidence="10"/>
<dbReference type="HAMAP" id="MF_00952">
    <property type="entry name" value="Topoisom_1_prok"/>
    <property type="match status" value="1"/>
</dbReference>
<feature type="region of interest" description="Interaction with DNA" evidence="10">
    <location>
        <begin position="166"/>
        <end position="171"/>
    </location>
</feature>
<dbReference type="Pfam" id="PF13368">
    <property type="entry name" value="Toprim_C_rpt"/>
    <property type="match status" value="3"/>
</dbReference>
<dbReference type="PANTHER" id="PTHR42785">
    <property type="entry name" value="DNA TOPOISOMERASE, TYPE IA, CORE"/>
    <property type="match status" value="1"/>
</dbReference>
<comment type="function">
    <text evidence="10">Releases the supercoiling and torsional tension of DNA, which is introduced during the DNA replication and transcription, by transiently cleaving and rejoining one strand of the DNA duplex. Introduces a single-strand break via transesterification at a target site in duplex DNA. The scissile phosphodiester is attacked by the catalytic tyrosine of the enzyme, resulting in the formation of a DNA-(5'-phosphotyrosyl)-enzyme intermediate and the expulsion of a 3'-OH DNA strand. The free DNA strand then undergoes passage around the unbroken strand, thus removing DNA supercoils. Finally, in the religation step, the DNA 3'-OH attacks the covalent intermediate to expel the active-site tyrosine and restore the DNA phosphodiester backbone.</text>
</comment>
<evidence type="ECO:0000256" key="4">
    <source>
        <dbReference type="ARBA" id="ARBA00022771"/>
    </source>
</evidence>
<evidence type="ECO:0000256" key="3">
    <source>
        <dbReference type="ARBA" id="ARBA00022723"/>
    </source>
</evidence>
<keyword evidence="9 10" id="KW-0413">Isomerase</keyword>
<feature type="site" description="Interaction with DNA" evidence="10">
    <location>
        <position position="31"/>
    </location>
</feature>
<feature type="site" description="Interaction with DNA" evidence="10">
    <location>
        <position position="306"/>
    </location>
</feature>
<keyword evidence="8 10" id="KW-0238">DNA-binding</keyword>
<dbReference type="InterPro" id="IPR006171">
    <property type="entry name" value="TOPRIM_dom"/>
</dbReference>
<dbReference type="RefSeq" id="WP_070065296.1">
    <property type="nucleotide sequence ID" value="NZ_MJMG01000010.1"/>
</dbReference>
<dbReference type="GO" id="GO:0003677">
    <property type="term" value="F:DNA binding"/>
    <property type="evidence" value="ECO:0007669"/>
    <property type="project" value="UniProtKB-KW"/>
</dbReference>
<dbReference type="InterPro" id="IPR025589">
    <property type="entry name" value="Toprim_C_rpt"/>
</dbReference>
<evidence type="ECO:0000256" key="2">
    <source>
        <dbReference type="ARBA" id="ARBA00009446"/>
    </source>
</evidence>
<dbReference type="InterPro" id="IPR028612">
    <property type="entry name" value="Topoisom_1_IA"/>
</dbReference>
<dbReference type="InterPro" id="IPR005733">
    <property type="entry name" value="TopoI_bac-type"/>
</dbReference>
<evidence type="ECO:0000313" key="14">
    <source>
        <dbReference type="Proteomes" id="UP000175679"/>
    </source>
</evidence>
<keyword evidence="6" id="KW-0460">Magnesium</keyword>
<comment type="catalytic activity">
    <reaction evidence="1 10">
        <text>ATP-independent breakage of single-stranded DNA, followed by passage and rejoining.</text>
        <dbReference type="EC" id="5.6.2.1"/>
    </reaction>
</comment>
<dbReference type="InterPro" id="IPR003601">
    <property type="entry name" value="Topo_IA_2"/>
</dbReference>
<dbReference type="PRINTS" id="PR00417">
    <property type="entry name" value="PRTPISMRASEI"/>
</dbReference>
<dbReference type="PROSITE" id="PS50880">
    <property type="entry name" value="TOPRIM"/>
    <property type="match status" value="1"/>
</dbReference>
<comment type="subunit">
    <text evidence="10">Monomer.</text>
</comment>
<evidence type="ECO:0000256" key="1">
    <source>
        <dbReference type="ARBA" id="ARBA00000213"/>
    </source>
</evidence>
<keyword evidence="4" id="KW-0863">Zinc-finger</keyword>
<dbReference type="SMART" id="SM00436">
    <property type="entry name" value="TOP1Bc"/>
    <property type="match status" value="1"/>
</dbReference>
<dbReference type="PANTHER" id="PTHR42785:SF1">
    <property type="entry name" value="DNA TOPOISOMERASE"/>
    <property type="match status" value="1"/>
</dbReference>
<dbReference type="GO" id="GO:0003917">
    <property type="term" value="F:DNA topoisomerase type I (single strand cut, ATP-independent) activity"/>
    <property type="evidence" value="ECO:0007669"/>
    <property type="project" value="UniProtKB-UniRule"/>
</dbReference>
<name>A0A1E7QJ02_WOLPI</name>
<protein>
    <recommendedName>
        <fullName evidence="10">DNA topoisomerase 1</fullName>
        <ecNumber evidence="10">5.6.2.1</ecNumber>
    </recommendedName>
    <alternativeName>
        <fullName evidence="10">DNA topoisomerase I</fullName>
    </alternativeName>
</protein>
<dbReference type="Gene3D" id="3.40.50.140">
    <property type="match status" value="1"/>
</dbReference>
<dbReference type="Gene3D" id="3.30.65.10">
    <property type="entry name" value="Bacterial Topoisomerase I, domain 1"/>
    <property type="match status" value="1"/>
</dbReference>
<feature type="active site" description="O-(5'-phospho-DNA)-tyrosine intermediate" evidence="10">
    <location>
        <position position="304"/>
    </location>
</feature>